<dbReference type="PANTHER" id="PTHR43595">
    <property type="entry name" value="37S RIBOSOMAL PROTEIN S26, MITOCHONDRIAL"/>
    <property type="match status" value="1"/>
</dbReference>
<dbReference type="InterPro" id="IPR036314">
    <property type="entry name" value="SOD_C_sf"/>
</dbReference>
<feature type="compositionally biased region" description="Basic and acidic residues" evidence="2">
    <location>
        <begin position="240"/>
        <end position="251"/>
    </location>
</feature>
<keyword evidence="4" id="KW-0687">Ribonucleoprotein</keyword>
<dbReference type="GO" id="GO:0005737">
    <property type="term" value="C:cytoplasm"/>
    <property type="evidence" value="ECO:0007669"/>
    <property type="project" value="TreeGrafter"/>
</dbReference>
<accession>A0A4P6XJC5</accession>
<sequence>MARFPRQLKSTHRVLTRALTYSLPETAQLESLRAAQQGFPGLYSEKALNSVYFEQGKHLTARLNREITQLGVSNTPADLGELVAATFNTPELRPVTAAAAKLYNLQFCLESLRPAEITGTDAKVARPGVEALFATPQIATRVNNEPTDETLRDWIIDSFGSVAEFRTLLINLAWAIKGDGVTWLVAEASYLASSLRSSAQSDLSFTKLAVMNTYNAGIVDDSVRLGQLLKLKQQKRAREEAAVRRQQERQSAENGAVSAETTTEASEALESATKPAADAEDNVLGTVEEAEEAVLFSDRKIVPLLGVDALMRAYLGDYGVFGKRQYLENVWSCIDWSVVAARAPSRFKPSVVFDQ</sequence>
<feature type="compositionally biased region" description="Low complexity" evidence="2">
    <location>
        <begin position="258"/>
        <end position="273"/>
    </location>
</feature>
<reference evidence="5" key="1">
    <citation type="submission" date="2019-03" db="EMBL/GenBank/DDBJ databases">
        <title>Snf2 controls pulcherriminic acid biosynthesis and connects pigmentation and antifungal activity of the yeast Metschnikowia pulcherrima.</title>
        <authorList>
            <person name="Gore-Lloyd D."/>
            <person name="Sumann I."/>
            <person name="Brachmann A.O."/>
            <person name="Schneeberger K."/>
            <person name="Ortiz-Merino R.A."/>
            <person name="Moreno-Beltran M."/>
            <person name="Schlaefli M."/>
            <person name="Kirner P."/>
            <person name="Santos Kron A."/>
            <person name="Wolfe K.H."/>
            <person name="Piel J."/>
            <person name="Ahrens C.H."/>
            <person name="Henk D."/>
            <person name="Freimoser F.M."/>
        </authorList>
    </citation>
    <scope>NUCLEOTIDE SEQUENCE [LARGE SCALE GENOMIC DNA]</scope>
    <source>
        <strain evidence="5">APC 1.2</strain>
    </source>
</reference>
<dbReference type="GO" id="GO:0004784">
    <property type="term" value="F:superoxide dismutase activity"/>
    <property type="evidence" value="ECO:0007669"/>
    <property type="project" value="InterPro"/>
</dbReference>
<dbReference type="GO" id="GO:0005840">
    <property type="term" value="C:ribosome"/>
    <property type="evidence" value="ECO:0007669"/>
    <property type="project" value="UniProtKB-KW"/>
</dbReference>
<dbReference type="AlphaFoldDB" id="A0A4P6XJC5"/>
<proteinExistence type="predicted"/>
<gene>
    <name evidence="4" type="primary">MPUL0B04800</name>
    <name evidence="4" type="ORF">METSCH_B04800</name>
</gene>
<evidence type="ECO:0000259" key="3">
    <source>
        <dbReference type="Pfam" id="PF02777"/>
    </source>
</evidence>
<comment type="function">
    <text evidence="1">Component of the mitochondrial ribosome (mitoribosome), a dedicated translation machinery responsible for the synthesis of mitochondrial genome-encoded proteins, including at least some of the essential transmembrane subunits of the mitochondrial respiratory chain. The mitoribosomes are attached to the mitochondrial inner membrane and translation products are cotranslationally integrated into the membrane.</text>
</comment>
<dbReference type="EMBL" id="CP034457">
    <property type="protein sequence ID" value="QBM87280.1"/>
    <property type="molecule type" value="Genomic_DNA"/>
</dbReference>
<feature type="domain" description="Manganese/iron superoxide dismutase C-terminal" evidence="3">
    <location>
        <begin position="284"/>
        <end position="342"/>
    </location>
</feature>
<dbReference type="GO" id="GO:0046872">
    <property type="term" value="F:metal ion binding"/>
    <property type="evidence" value="ECO:0007669"/>
    <property type="project" value="InterPro"/>
</dbReference>
<evidence type="ECO:0000313" key="4">
    <source>
        <dbReference type="EMBL" id="QBM87280.1"/>
    </source>
</evidence>
<organism evidence="4 5">
    <name type="scientific">Metschnikowia aff. pulcherrima</name>
    <dbReference type="NCBI Taxonomy" id="2163413"/>
    <lineage>
        <taxon>Eukaryota</taxon>
        <taxon>Fungi</taxon>
        <taxon>Dikarya</taxon>
        <taxon>Ascomycota</taxon>
        <taxon>Saccharomycotina</taxon>
        <taxon>Pichiomycetes</taxon>
        <taxon>Metschnikowiaceae</taxon>
        <taxon>Metschnikowia</taxon>
    </lineage>
</organism>
<feature type="region of interest" description="Disordered" evidence="2">
    <location>
        <begin position="240"/>
        <end position="279"/>
    </location>
</feature>
<evidence type="ECO:0000256" key="2">
    <source>
        <dbReference type="SAM" id="MobiDB-lite"/>
    </source>
</evidence>
<dbReference type="Pfam" id="PF02777">
    <property type="entry name" value="Sod_Fe_C"/>
    <property type="match status" value="1"/>
</dbReference>
<evidence type="ECO:0000313" key="5">
    <source>
        <dbReference type="Proteomes" id="UP000292447"/>
    </source>
</evidence>
<protein>
    <submittedName>
        <fullName evidence="4">SSU ribosomal protein MRPS1</fullName>
    </submittedName>
</protein>
<dbReference type="Proteomes" id="UP000292447">
    <property type="component" value="Chromosome II"/>
</dbReference>
<evidence type="ECO:0000256" key="1">
    <source>
        <dbReference type="ARBA" id="ARBA00037226"/>
    </source>
</evidence>
<keyword evidence="4" id="KW-0689">Ribosomal protein</keyword>
<dbReference type="PANTHER" id="PTHR43595:SF1">
    <property type="entry name" value="SMALL RIBOSOMAL SUBUNIT PROTEIN MS43"/>
    <property type="match status" value="1"/>
</dbReference>
<dbReference type="InterPro" id="IPR019832">
    <property type="entry name" value="Mn/Fe_SOD_C"/>
</dbReference>
<keyword evidence="5" id="KW-1185">Reference proteome</keyword>
<dbReference type="Gene3D" id="3.55.40.20">
    <property type="entry name" value="Iron/manganese superoxide dismutase, C-terminal domain"/>
    <property type="match status" value="1"/>
</dbReference>
<dbReference type="STRING" id="2163413.A0A4P6XJC5"/>
<dbReference type="SUPFAM" id="SSF54719">
    <property type="entry name" value="Fe,Mn superoxide dismutase (SOD), C-terminal domain"/>
    <property type="match status" value="1"/>
</dbReference>
<name>A0A4P6XJC5_9ASCO</name>